<dbReference type="SMART" id="SM00387">
    <property type="entry name" value="HATPase_c"/>
    <property type="match status" value="1"/>
</dbReference>
<reference evidence="13 14" key="1">
    <citation type="submission" date="2017-10" db="EMBL/GenBank/DDBJ databases">
        <title>Resolving the taxonomy of Roseburia spp., Eubacterium rectale and Agathobacter spp. through phylogenomic analysis.</title>
        <authorList>
            <person name="Sheridan P.O."/>
            <person name="Walker A.W."/>
            <person name="Duncan S.H."/>
            <person name="Scott K.P."/>
            <person name="Toole P.W.O."/>
            <person name="Luis P."/>
            <person name="Flint H.J."/>
        </authorList>
    </citation>
    <scope>NUCLEOTIDE SEQUENCE [LARGE SCALE GENOMIC DNA]</scope>
    <source>
        <strain evidence="13 14">JK626</strain>
    </source>
</reference>
<evidence type="ECO:0000256" key="4">
    <source>
        <dbReference type="ARBA" id="ARBA00022475"/>
    </source>
</evidence>
<keyword evidence="5" id="KW-0808">Transferase</keyword>
<feature type="domain" description="Histidine kinase" evidence="12">
    <location>
        <begin position="124"/>
        <end position="325"/>
    </location>
</feature>
<dbReference type="PRINTS" id="PR00344">
    <property type="entry name" value="BCTRLSENSOR"/>
</dbReference>
<dbReference type="PANTHER" id="PTHR45453:SF2">
    <property type="entry name" value="HISTIDINE KINASE"/>
    <property type="match status" value="1"/>
</dbReference>
<evidence type="ECO:0000256" key="8">
    <source>
        <dbReference type="ARBA" id="ARBA00022989"/>
    </source>
</evidence>
<keyword evidence="8 11" id="KW-1133">Transmembrane helix</keyword>
<dbReference type="GO" id="GO:0016036">
    <property type="term" value="P:cellular response to phosphate starvation"/>
    <property type="evidence" value="ECO:0007669"/>
    <property type="project" value="TreeGrafter"/>
</dbReference>
<comment type="caution">
    <text evidence="13">The sequence shown here is derived from an EMBL/GenBank/DDBJ whole genome shotgun (WGS) entry which is preliminary data.</text>
</comment>
<dbReference type="GO" id="GO:0004721">
    <property type="term" value="F:phosphoprotein phosphatase activity"/>
    <property type="evidence" value="ECO:0007669"/>
    <property type="project" value="TreeGrafter"/>
</dbReference>
<dbReference type="EC" id="2.7.13.3" evidence="3"/>
<evidence type="ECO:0000256" key="5">
    <source>
        <dbReference type="ARBA" id="ARBA00022679"/>
    </source>
</evidence>
<name>A0A2G3DU04_9FIRM</name>
<evidence type="ECO:0000259" key="12">
    <source>
        <dbReference type="PROSITE" id="PS50109"/>
    </source>
</evidence>
<comment type="subcellular location">
    <subcellularLocation>
        <location evidence="2">Cell membrane</location>
        <topology evidence="2">Multi-pass membrane protein</topology>
    </subcellularLocation>
</comment>
<evidence type="ECO:0000256" key="3">
    <source>
        <dbReference type="ARBA" id="ARBA00012438"/>
    </source>
</evidence>
<organism evidence="13 14">
    <name type="scientific">Pseudobutyrivibrio ruminis</name>
    <dbReference type="NCBI Taxonomy" id="46206"/>
    <lineage>
        <taxon>Bacteria</taxon>
        <taxon>Bacillati</taxon>
        <taxon>Bacillota</taxon>
        <taxon>Clostridia</taxon>
        <taxon>Lachnospirales</taxon>
        <taxon>Lachnospiraceae</taxon>
        <taxon>Pseudobutyrivibrio</taxon>
    </lineage>
</organism>
<dbReference type="InterPro" id="IPR005467">
    <property type="entry name" value="His_kinase_dom"/>
</dbReference>
<sequence>MKLFYSYIKSIIGGVCLFLGFAVLLVLSFALYELPLMAVVYPMLLCALIGLLYLIYRYYVTYKRYKEISELKKSAAELIEFLPNSYRILDEDYCEVIENLLAQKRKDMELIKDETDKLMDYYTLWVHQIKTPIASMRLRLQKEDSELSRSLLSDLGRIERYVEMVLTYLRLEGAGSDYIFKEYDLDSIIGGVVKKFAGDFILRKIKLRYSPVEKKVLTDEKWLSFVIDQVMSNALKYTKQGEISIYVEEPLTLCIEDTGMGISPEDLPRIFERNYTGVRGRADKKASGLGLYLCSRICKNLNHEISAESQVGRGTKIKINLETKRTIIE</sequence>
<evidence type="ECO:0000313" key="14">
    <source>
        <dbReference type="Proteomes" id="UP000225889"/>
    </source>
</evidence>
<keyword evidence="9" id="KW-0902">Two-component regulatory system</keyword>
<dbReference type="SUPFAM" id="SSF55874">
    <property type="entry name" value="ATPase domain of HSP90 chaperone/DNA topoisomerase II/histidine kinase"/>
    <property type="match status" value="1"/>
</dbReference>
<reference evidence="13 14" key="2">
    <citation type="submission" date="2017-10" db="EMBL/GenBank/DDBJ databases">
        <authorList>
            <person name="Banno H."/>
            <person name="Chua N.-H."/>
        </authorList>
    </citation>
    <scope>NUCLEOTIDE SEQUENCE [LARGE SCALE GENOMIC DNA]</scope>
    <source>
        <strain evidence="13 14">JK626</strain>
    </source>
</reference>
<keyword evidence="6 11" id="KW-0812">Transmembrane</keyword>
<gene>
    <name evidence="13" type="ORF">CSX01_10605</name>
</gene>
<evidence type="ECO:0000313" key="13">
    <source>
        <dbReference type="EMBL" id="PHU34360.1"/>
    </source>
</evidence>
<dbReference type="Pfam" id="PF02518">
    <property type="entry name" value="HATPase_c"/>
    <property type="match status" value="1"/>
</dbReference>
<evidence type="ECO:0000256" key="9">
    <source>
        <dbReference type="ARBA" id="ARBA00023012"/>
    </source>
</evidence>
<proteinExistence type="predicted"/>
<dbReference type="InterPro" id="IPR004358">
    <property type="entry name" value="Sig_transdc_His_kin-like_C"/>
</dbReference>
<dbReference type="Proteomes" id="UP000225889">
    <property type="component" value="Unassembled WGS sequence"/>
</dbReference>
<dbReference type="Gene3D" id="3.30.565.10">
    <property type="entry name" value="Histidine kinase-like ATPase, C-terminal domain"/>
    <property type="match status" value="1"/>
</dbReference>
<protein>
    <recommendedName>
        <fullName evidence="3">histidine kinase</fullName>
        <ecNumber evidence="3">2.7.13.3</ecNumber>
    </recommendedName>
</protein>
<dbReference type="InterPro" id="IPR036890">
    <property type="entry name" value="HATPase_C_sf"/>
</dbReference>
<dbReference type="GO" id="GO:0000155">
    <property type="term" value="F:phosphorelay sensor kinase activity"/>
    <property type="evidence" value="ECO:0007669"/>
    <property type="project" value="TreeGrafter"/>
</dbReference>
<dbReference type="RefSeq" id="WP_099392375.1">
    <property type="nucleotide sequence ID" value="NZ_PDYF01000026.1"/>
</dbReference>
<keyword evidence="10 11" id="KW-0472">Membrane</keyword>
<evidence type="ECO:0000256" key="7">
    <source>
        <dbReference type="ARBA" id="ARBA00022777"/>
    </source>
</evidence>
<dbReference type="EMBL" id="PDYF01000026">
    <property type="protein sequence ID" value="PHU34360.1"/>
    <property type="molecule type" value="Genomic_DNA"/>
</dbReference>
<evidence type="ECO:0000256" key="11">
    <source>
        <dbReference type="SAM" id="Phobius"/>
    </source>
</evidence>
<dbReference type="InterPro" id="IPR003594">
    <property type="entry name" value="HATPase_dom"/>
</dbReference>
<keyword evidence="7" id="KW-0418">Kinase</keyword>
<dbReference type="AlphaFoldDB" id="A0A2G3DU04"/>
<evidence type="ECO:0000256" key="1">
    <source>
        <dbReference type="ARBA" id="ARBA00000085"/>
    </source>
</evidence>
<feature type="transmembrane region" description="Helical" evidence="11">
    <location>
        <begin position="38"/>
        <end position="56"/>
    </location>
</feature>
<accession>A0A2G3DU04</accession>
<evidence type="ECO:0000256" key="2">
    <source>
        <dbReference type="ARBA" id="ARBA00004651"/>
    </source>
</evidence>
<evidence type="ECO:0000256" key="10">
    <source>
        <dbReference type="ARBA" id="ARBA00023136"/>
    </source>
</evidence>
<feature type="transmembrane region" description="Helical" evidence="11">
    <location>
        <begin position="12"/>
        <end position="32"/>
    </location>
</feature>
<dbReference type="GO" id="GO:0005886">
    <property type="term" value="C:plasma membrane"/>
    <property type="evidence" value="ECO:0007669"/>
    <property type="project" value="UniProtKB-SubCell"/>
</dbReference>
<keyword evidence="4" id="KW-1003">Cell membrane</keyword>
<dbReference type="InterPro" id="IPR050351">
    <property type="entry name" value="BphY/WalK/GraS-like"/>
</dbReference>
<dbReference type="PROSITE" id="PS50109">
    <property type="entry name" value="HIS_KIN"/>
    <property type="match status" value="1"/>
</dbReference>
<dbReference type="PANTHER" id="PTHR45453">
    <property type="entry name" value="PHOSPHATE REGULON SENSOR PROTEIN PHOR"/>
    <property type="match status" value="1"/>
</dbReference>
<comment type="catalytic activity">
    <reaction evidence="1">
        <text>ATP + protein L-histidine = ADP + protein N-phospho-L-histidine.</text>
        <dbReference type="EC" id="2.7.13.3"/>
    </reaction>
</comment>
<evidence type="ECO:0000256" key="6">
    <source>
        <dbReference type="ARBA" id="ARBA00022692"/>
    </source>
</evidence>